<proteinExistence type="predicted"/>
<dbReference type="Proteomes" id="UP000003824">
    <property type="component" value="Unassembled WGS sequence"/>
</dbReference>
<protein>
    <submittedName>
        <fullName evidence="2">Predicted protein</fullName>
    </submittedName>
</protein>
<name>D6A1H3_STRV1</name>
<evidence type="ECO:0000256" key="1">
    <source>
        <dbReference type="SAM" id="MobiDB-lite"/>
    </source>
</evidence>
<feature type="region of interest" description="Disordered" evidence="1">
    <location>
        <begin position="1"/>
        <end position="43"/>
    </location>
</feature>
<dbReference type="EMBL" id="DS999641">
    <property type="protein sequence ID" value="EFE65535.2"/>
    <property type="molecule type" value="Genomic_DNA"/>
</dbReference>
<evidence type="ECO:0000313" key="3">
    <source>
        <dbReference type="Proteomes" id="UP000003824"/>
    </source>
</evidence>
<gene>
    <name evidence="2" type="ORF">SSFG_00789</name>
</gene>
<sequence>MILAEYDRMAAAGPTPETPLTEGESGTYRSALTPSPGQGPRHD</sequence>
<organism evidence="2 3">
    <name type="scientific">Streptomyces viridosporus (strain ATCC 14672 / DSM 40746 / JCM 4963 / KCTC 9882 / NRRL B-12104 / FH 1290)</name>
    <name type="common">Streptomyces ghanaensis</name>
    <dbReference type="NCBI Taxonomy" id="566461"/>
    <lineage>
        <taxon>Bacteria</taxon>
        <taxon>Bacillati</taxon>
        <taxon>Actinomycetota</taxon>
        <taxon>Actinomycetes</taxon>
        <taxon>Kitasatosporales</taxon>
        <taxon>Streptomycetaceae</taxon>
        <taxon>Streptomyces</taxon>
    </lineage>
</organism>
<feature type="compositionally biased region" description="Polar residues" evidence="1">
    <location>
        <begin position="27"/>
        <end position="36"/>
    </location>
</feature>
<evidence type="ECO:0000313" key="2">
    <source>
        <dbReference type="EMBL" id="EFE65535.2"/>
    </source>
</evidence>
<dbReference type="AlphaFoldDB" id="D6A1H3"/>
<accession>D6A1H3</accession>
<reference evidence="3" key="1">
    <citation type="submission" date="2008-12" db="EMBL/GenBank/DDBJ databases">
        <title>Annotation of Streptomyces ghanaensis ATCC 14672.</title>
        <authorList>
            <consortium name="The Broad Institute Genome Sequencing Platform"/>
            <consortium name="Broad Institute Microbial Sequencing Center"/>
            <person name="Fischbach M."/>
            <person name="Ward D."/>
            <person name="Young S."/>
            <person name="Kodira C.D."/>
            <person name="Zeng Q."/>
            <person name="Koehrsen M."/>
            <person name="Godfrey P."/>
            <person name="Alvarado L."/>
            <person name="Berlin A.M."/>
            <person name="Borenstein D."/>
            <person name="Chen Z."/>
            <person name="Engels R."/>
            <person name="Freedman E."/>
            <person name="Gellesch M."/>
            <person name="Goldberg J."/>
            <person name="Griggs A."/>
            <person name="Gujja S."/>
            <person name="Heiman D.I."/>
            <person name="Hepburn T.A."/>
            <person name="Howarth C."/>
            <person name="Jen D."/>
            <person name="Larson L."/>
            <person name="Lewis B."/>
            <person name="Mehta T."/>
            <person name="Park D."/>
            <person name="Pearson M."/>
            <person name="Roberts A."/>
            <person name="Saif S."/>
            <person name="Shea T.D."/>
            <person name="Shenoy N."/>
            <person name="Sisk P."/>
            <person name="Stolte C."/>
            <person name="Sykes S.N."/>
            <person name="Walk T."/>
            <person name="White J."/>
            <person name="Yandava C."/>
            <person name="Straight P."/>
            <person name="Clardy J."/>
            <person name="Hung D."/>
            <person name="Kolter R."/>
            <person name="Mekalanos J."/>
            <person name="Walker S."/>
            <person name="Walsh C.T."/>
            <person name="Wieland B.L.C."/>
            <person name="Ilzarbe M."/>
            <person name="Galagan J."/>
            <person name="Nusbaum C."/>
            <person name="Birren B."/>
        </authorList>
    </citation>
    <scope>NUCLEOTIDE SEQUENCE [LARGE SCALE GENOMIC DNA]</scope>
    <source>
        <strain evidence="3">ATCC 14672 / DSM 40746 / JCM 4963 / KCTC 9882 / NRRL B-12104 / FH 1290</strain>
    </source>
</reference>